<evidence type="ECO:0000256" key="1">
    <source>
        <dbReference type="SAM" id="SignalP"/>
    </source>
</evidence>
<evidence type="ECO:0000313" key="3">
    <source>
        <dbReference type="Proteomes" id="UP001327027"/>
    </source>
</evidence>
<keyword evidence="3" id="KW-1185">Reference proteome</keyword>
<dbReference type="InterPro" id="IPR013517">
    <property type="entry name" value="FG-GAP"/>
</dbReference>
<dbReference type="InterPro" id="IPR015915">
    <property type="entry name" value="Kelch-typ_b-propeller"/>
</dbReference>
<dbReference type="InterPro" id="IPR011043">
    <property type="entry name" value="Gal_Oxase/kelch_b-propeller"/>
</dbReference>
<dbReference type="Proteomes" id="UP001327027">
    <property type="component" value="Unassembled WGS sequence"/>
</dbReference>
<evidence type="ECO:0000313" key="2">
    <source>
        <dbReference type="EMBL" id="MEB3345358.1"/>
    </source>
</evidence>
<dbReference type="RefSeq" id="WP_324179384.1">
    <property type="nucleotide sequence ID" value="NZ_BAABAW010000008.1"/>
</dbReference>
<proteinExistence type="predicted"/>
<reference evidence="2 3" key="1">
    <citation type="journal article" date="2013" name="Int. J. Syst. Evol. Microbiol.">
        <title>Aquimarina gracilis sp. nov., isolated from the gut microflora of a mussel, Mytilus coruscus, and emended description of Aquimarina spongiae.</title>
        <authorList>
            <person name="Park S.C."/>
            <person name="Choe H.N."/>
            <person name="Baik K.S."/>
            <person name="Seong C.N."/>
        </authorList>
    </citation>
    <scope>NUCLEOTIDE SEQUENCE [LARGE SCALE GENOMIC DNA]</scope>
    <source>
        <strain evidence="2 3">PSC32</strain>
    </source>
</reference>
<feature type="chain" id="PRO_5046275772" evidence="1">
    <location>
        <begin position="22"/>
        <end position="368"/>
    </location>
</feature>
<dbReference type="PANTHER" id="PTHR36220:SF1">
    <property type="entry name" value="GAMMA TUBULIN COMPLEX COMPONENT C-TERMINAL DOMAIN-CONTAINING PROTEIN"/>
    <property type="match status" value="1"/>
</dbReference>
<gene>
    <name evidence="2" type="ORF">U6A24_07810</name>
</gene>
<sequence length="368" mass="39815">MIQSQKHTTILFWILSLASYAQSQIAVNTNKSLVHLSSYSVSLSDDETVLAVGTYQASNNGLQSGCVRIYKKNSGTWSQIGNDINGEAIGDWSGYSVSLSGNGTMVAIGAKNNNGRNGKNSGHVRVYKSNAGVWEQVGEDIDGEMQGDWSGYSVSLSQDGTTLAIGAILNSDNGKYSGQVRVYSNESGKWSQVGEDINGKAAKDFFGTSVSLSSDGQKVAIGAHQGGISAGGYVSVYQNVSGLWEQIGQDIVGLPTGNFSGWNISLSNNGDAISIASYNKGKEKRYVYVKTYRNTSNSWVQKGVDIDDRIAGYNLSGFNSMNLSNDNTITLIGAFEKMENKNKQVPIISYMRVYKFEKSSNVWRYTNI</sequence>
<comment type="caution">
    <text evidence="2">The sequence shown here is derived from an EMBL/GenBank/DDBJ whole genome shotgun (WGS) entry which is preliminary data.</text>
</comment>
<organism evidence="2 3">
    <name type="scientific">Aquimarina gracilis</name>
    <dbReference type="NCBI Taxonomy" id="874422"/>
    <lineage>
        <taxon>Bacteria</taxon>
        <taxon>Pseudomonadati</taxon>
        <taxon>Bacteroidota</taxon>
        <taxon>Flavobacteriia</taxon>
        <taxon>Flavobacteriales</taxon>
        <taxon>Flavobacteriaceae</taxon>
        <taxon>Aquimarina</taxon>
    </lineage>
</organism>
<dbReference type="EMBL" id="JAYKLX010000003">
    <property type="protein sequence ID" value="MEB3345358.1"/>
    <property type="molecule type" value="Genomic_DNA"/>
</dbReference>
<dbReference type="InterPro" id="IPR013519">
    <property type="entry name" value="Int_alpha_beta-p"/>
</dbReference>
<dbReference type="Gene3D" id="2.120.10.80">
    <property type="entry name" value="Kelch-type beta propeller"/>
    <property type="match status" value="1"/>
</dbReference>
<dbReference type="SUPFAM" id="SSF50965">
    <property type="entry name" value="Galactose oxidase, central domain"/>
    <property type="match status" value="1"/>
</dbReference>
<protein>
    <submittedName>
        <fullName evidence="2">FG-GAP repeat protein</fullName>
    </submittedName>
</protein>
<feature type="signal peptide" evidence="1">
    <location>
        <begin position="1"/>
        <end position="21"/>
    </location>
</feature>
<name>A0ABU5ZTK9_9FLAO</name>
<dbReference type="PROSITE" id="PS51470">
    <property type="entry name" value="FG_GAP"/>
    <property type="match status" value="1"/>
</dbReference>
<accession>A0ABU5ZTK9</accession>
<dbReference type="PANTHER" id="PTHR36220">
    <property type="entry name" value="UNNAMED PRODUCT"/>
    <property type="match status" value="1"/>
</dbReference>
<keyword evidence="1" id="KW-0732">Signal</keyword>
<dbReference type="Pfam" id="PF14312">
    <property type="entry name" value="FG-GAP_2"/>
    <property type="match status" value="1"/>
</dbReference>